<keyword evidence="2" id="KW-1185">Reference proteome</keyword>
<evidence type="ECO:0000313" key="2">
    <source>
        <dbReference type="Proteomes" id="UP000276133"/>
    </source>
</evidence>
<gene>
    <name evidence="1" type="ORF">BpHYR1_034598</name>
</gene>
<organism evidence="1 2">
    <name type="scientific">Brachionus plicatilis</name>
    <name type="common">Marine rotifer</name>
    <name type="synonym">Brachionus muelleri</name>
    <dbReference type="NCBI Taxonomy" id="10195"/>
    <lineage>
        <taxon>Eukaryota</taxon>
        <taxon>Metazoa</taxon>
        <taxon>Spiralia</taxon>
        <taxon>Gnathifera</taxon>
        <taxon>Rotifera</taxon>
        <taxon>Eurotatoria</taxon>
        <taxon>Monogononta</taxon>
        <taxon>Pseudotrocha</taxon>
        <taxon>Ploima</taxon>
        <taxon>Brachionidae</taxon>
        <taxon>Brachionus</taxon>
    </lineage>
</organism>
<name>A0A3M7SZL3_BRAPC</name>
<dbReference type="Proteomes" id="UP000276133">
    <property type="component" value="Unassembled WGS sequence"/>
</dbReference>
<evidence type="ECO:0000313" key="1">
    <source>
        <dbReference type="EMBL" id="RNA41231.1"/>
    </source>
</evidence>
<accession>A0A3M7SZL3</accession>
<protein>
    <submittedName>
        <fullName evidence="1">Uncharacterized protein</fullName>
    </submittedName>
</protein>
<comment type="caution">
    <text evidence="1">The sequence shown here is derived from an EMBL/GenBank/DDBJ whole genome shotgun (WGS) entry which is preliminary data.</text>
</comment>
<dbReference type="AlphaFoldDB" id="A0A3M7SZL3"/>
<sequence>MKIGLVKILNGSFFESKSCKKSLNFFHLEERSSFQVILFIKDFNSFQQIQLTCYKPNLTNLITQFVIIPNREIVFSIDFSSMDQFVSKNLFVYLANIRAIDVQTFGFKNRVNKSLNVITLSYSKFIKYKANLCPFVFKESLSDAFLFRNTLTFLNVNVSFNSTIKCLRLFFYRYNLTMVYIVGQHN</sequence>
<proteinExistence type="predicted"/>
<dbReference type="EMBL" id="REGN01000529">
    <property type="protein sequence ID" value="RNA41231.1"/>
    <property type="molecule type" value="Genomic_DNA"/>
</dbReference>
<reference evidence="1 2" key="1">
    <citation type="journal article" date="2018" name="Sci. Rep.">
        <title>Genomic signatures of local adaptation to the degree of environmental predictability in rotifers.</title>
        <authorList>
            <person name="Franch-Gras L."/>
            <person name="Hahn C."/>
            <person name="Garcia-Roger E.M."/>
            <person name="Carmona M.J."/>
            <person name="Serra M."/>
            <person name="Gomez A."/>
        </authorList>
    </citation>
    <scope>NUCLEOTIDE SEQUENCE [LARGE SCALE GENOMIC DNA]</scope>
    <source>
        <strain evidence="1">HYR1</strain>
    </source>
</reference>